<keyword evidence="3" id="KW-0479">Metal-binding</keyword>
<dbReference type="NCBIfam" id="TIGR01549">
    <property type="entry name" value="HAD-SF-IA-v1"/>
    <property type="match status" value="1"/>
</dbReference>
<evidence type="ECO:0000256" key="4">
    <source>
        <dbReference type="ARBA" id="ARBA00022801"/>
    </source>
</evidence>
<dbReference type="PANTHER" id="PTHR46470:SF2">
    <property type="entry name" value="GLYCERALDEHYDE 3-PHOSPHATE PHOSPHATASE"/>
    <property type="match status" value="1"/>
</dbReference>
<dbReference type="GO" id="GO:0016787">
    <property type="term" value="F:hydrolase activity"/>
    <property type="evidence" value="ECO:0007669"/>
    <property type="project" value="UniProtKB-KW"/>
</dbReference>
<evidence type="ECO:0000256" key="1">
    <source>
        <dbReference type="ARBA" id="ARBA00001946"/>
    </source>
</evidence>
<accession>A0ABD5WSW9</accession>
<gene>
    <name evidence="6" type="ORF">ACFQJ6_13025</name>
</gene>
<dbReference type="SFLD" id="SFLDG01129">
    <property type="entry name" value="C1.5:_HAD__Beta-PGM__Phosphata"/>
    <property type="match status" value="1"/>
</dbReference>
<evidence type="ECO:0000313" key="6">
    <source>
        <dbReference type="EMBL" id="MFC7080893.1"/>
    </source>
</evidence>
<dbReference type="GO" id="GO:0046872">
    <property type="term" value="F:metal ion binding"/>
    <property type="evidence" value="ECO:0007669"/>
    <property type="project" value="UniProtKB-KW"/>
</dbReference>
<dbReference type="Gene3D" id="1.20.120.710">
    <property type="entry name" value="Haloacid dehalogenase hydrolase-like domain"/>
    <property type="match status" value="1"/>
</dbReference>
<dbReference type="EMBL" id="JBHSZH010000005">
    <property type="protein sequence ID" value="MFC7080893.1"/>
    <property type="molecule type" value="Genomic_DNA"/>
</dbReference>
<dbReference type="SUPFAM" id="SSF56784">
    <property type="entry name" value="HAD-like"/>
    <property type="match status" value="1"/>
</dbReference>
<dbReference type="GeneID" id="79302411"/>
<keyword evidence="5" id="KW-0460">Magnesium</keyword>
<organism evidence="6 7">
    <name type="scientific">Halorussus caseinilyticus</name>
    <dbReference type="NCBI Taxonomy" id="3034025"/>
    <lineage>
        <taxon>Archaea</taxon>
        <taxon>Methanobacteriati</taxon>
        <taxon>Methanobacteriota</taxon>
        <taxon>Stenosarchaea group</taxon>
        <taxon>Halobacteria</taxon>
        <taxon>Halobacteriales</taxon>
        <taxon>Haladaptataceae</taxon>
        <taxon>Halorussus</taxon>
    </lineage>
</organism>
<keyword evidence="7" id="KW-1185">Reference proteome</keyword>
<dbReference type="Proteomes" id="UP001596407">
    <property type="component" value="Unassembled WGS sequence"/>
</dbReference>
<name>A0ABD5WSW9_9EURY</name>
<comment type="caution">
    <text evidence="6">The sequence shown here is derived from an EMBL/GenBank/DDBJ whole genome shotgun (WGS) entry which is preliminary data.</text>
</comment>
<dbReference type="EC" id="3.1.3.-" evidence="6"/>
<dbReference type="PANTHER" id="PTHR46470">
    <property type="entry name" value="N-ACYLNEURAMINATE-9-PHOSPHATASE"/>
    <property type="match status" value="1"/>
</dbReference>
<evidence type="ECO:0000256" key="2">
    <source>
        <dbReference type="ARBA" id="ARBA00007958"/>
    </source>
</evidence>
<protein>
    <submittedName>
        <fullName evidence="6">HAD family hydrolase</fullName>
        <ecNumber evidence="6">3.1.3.-</ecNumber>
    </submittedName>
</protein>
<keyword evidence="4 6" id="KW-0378">Hydrolase</keyword>
<dbReference type="InterPro" id="IPR023214">
    <property type="entry name" value="HAD_sf"/>
</dbReference>
<comment type="similarity">
    <text evidence="2">Belongs to the HAD-like hydrolase superfamily.</text>
</comment>
<dbReference type="InterPro" id="IPR006439">
    <property type="entry name" value="HAD-SF_hydro_IA"/>
</dbReference>
<dbReference type="Pfam" id="PF00702">
    <property type="entry name" value="Hydrolase"/>
    <property type="match status" value="1"/>
</dbReference>
<evidence type="ECO:0000256" key="3">
    <source>
        <dbReference type="ARBA" id="ARBA00022723"/>
    </source>
</evidence>
<comment type="cofactor">
    <cofactor evidence="1">
        <name>Mg(2+)</name>
        <dbReference type="ChEBI" id="CHEBI:18420"/>
    </cofactor>
</comment>
<dbReference type="RefSeq" id="WP_276281223.1">
    <property type="nucleotide sequence ID" value="NZ_CP119809.1"/>
</dbReference>
<evidence type="ECO:0000256" key="5">
    <source>
        <dbReference type="ARBA" id="ARBA00022842"/>
    </source>
</evidence>
<dbReference type="AlphaFoldDB" id="A0ABD5WSW9"/>
<dbReference type="NCBIfam" id="TIGR01509">
    <property type="entry name" value="HAD-SF-IA-v3"/>
    <property type="match status" value="1"/>
</dbReference>
<reference evidence="6 7" key="1">
    <citation type="journal article" date="2019" name="Int. J. Syst. Evol. Microbiol.">
        <title>The Global Catalogue of Microorganisms (GCM) 10K type strain sequencing project: providing services to taxonomists for standard genome sequencing and annotation.</title>
        <authorList>
            <consortium name="The Broad Institute Genomics Platform"/>
            <consortium name="The Broad Institute Genome Sequencing Center for Infectious Disease"/>
            <person name="Wu L."/>
            <person name="Ma J."/>
        </authorList>
    </citation>
    <scope>NUCLEOTIDE SEQUENCE [LARGE SCALE GENOMIC DNA]</scope>
    <source>
        <strain evidence="6 7">DT72</strain>
    </source>
</reference>
<dbReference type="GO" id="GO:0044281">
    <property type="term" value="P:small molecule metabolic process"/>
    <property type="evidence" value="ECO:0007669"/>
    <property type="project" value="UniProtKB-ARBA"/>
</dbReference>
<dbReference type="SFLD" id="SFLDS00003">
    <property type="entry name" value="Haloacid_Dehalogenase"/>
    <property type="match status" value="1"/>
</dbReference>
<dbReference type="Gene3D" id="3.40.50.1000">
    <property type="entry name" value="HAD superfamily/HAD-like"/>
    <property type="match status" value="1"/>
</dbReference>
<sequence>MSSADPSAVFLDLDDTICAHPRSTADRLADAFDRAGVEPFFGAADFRRWLPKVSADSTVELRERCFTGIADEQGLESADALAVARAYEDPDPTAVEFLPGAESALDALGARYDLALVTNGDRETQTAKLAALDIAGHFDAATFTEPGGPVKPDPDHFHRTLSAMGVSADETVHVGNSLRADVAGAHAAGVASVWLEQAGTERTGATADHAPHYTIESMHDLHAPPWV</sequence>
<proteinExistence type="inferred from homology"/>
<dbReference type="InterPro" id="IPR036412">
    <property type="entry name" value="HAD-like_sf"/>
</dbReference>
<evidence type="ECO:0000313" key="7">
    <source>
        <dbReference type="Proteomes" id="UP001596407"/>
    </source>
</evidence>
<dbReference type="InterPro" id="IPR051400">
    <property type="entry name" value="HAD-like_hydrolase"/>
</dbReference>